<evidence type="ECO:0000256" key="1">
    <source>
        <dbReference type="SAM" id="MobiDB-lite"/>
    </source>
</evidence>
<feature type="region of interest" description="Disordered" evidence="1">
    <location>
        <begin position="70"/>
        <end position="101"/>
    </location>
</feature>
<dbReference type="AlphaFoldDB" id="A0A387BH05"/>
<dbReference type="KEGG" id="lyd:D7I47_05700"/>
<name>A0A387BH05_9MICO</name>
<sequence>MTEPQHTPTRREKMRPLELLVMAAVFGVFVGAFVFMGTREWGLALIMAGVAFIASLVVLATLLIAVGPKIDDDRVDPVDPDAPTGTAGSVHRDPQSGPRGH</sequence>
<keyword evidence="4" id="KW-1185">Reference proteome</keyword>
<dbReference type="EMBL" id="CP032630">
    <property type="protein sequence ID" value="AYF97800.1"/>
    <property type="molecule type" value="Genomic_DNA"/>
</dbReference>
<proteinExistence type="predicted"/>
<dbReference type="Proteomes" id="UP000278886">
    <property type="component" value="Chromosome"/>
</dbReference>
<protein>
    <submittedName>
        <fullName evidence="3">Uncharacterized protein</fullName>
    </submittedName>
</protein>
<dbReference type="OrthoDB" id="5081451at2"/>
<reference evidence="4" key="1">
    <citation type="submission" date="2018-09" db="EMBL/GenBank/DDBJ databases">
        <title>Genome sequencing of strain 2DFWR-13.</title>
        <authorList>
            <person name="Heo J."/>
            <person name="Kim S.-J."/>
            <person name="Kwon S.-W."/>
        </authorList>
    </citation>
    <scope>NUCLEOTIDE SEQUENCE [LARGE SCALE GENOMIC DNA]</scope>
    <source>
        <strain evidence="4">2DFWR-13</strain>
    </source>
</reference>
<evidence type="ECO:0000313" key="3">
    <source>
        <dbReference type="EMBL" id="AYF97800.1"/>
    </source>
</evidence>
<evidence type="ECO:0000256" key="2">
    <source>
        <dbReference type="SAM" id="Phobius"/>
    </source>
</evidence>
<evidence type="ECO:0000313" key="4">
    <source>
        <dbReference type="Proteomes" id="UP000278886"/>
    </source>
</evidence>
<keyword evidence="2" id="KW-0812">Transmembrane</keyword>
<dbReference type="RefSeq" id="WP_120762149.1">
    <property type="nucleotide sequence ID" value="NZ_CP032630.1"/>
</dbReference>
<feature type="transmembrane region" description="Helical" evidence="2">
    <location>
        <begin position="19"/>
        <end position="37"/>
    </location>
</feature>
<accession>A0A387BH05</accession>
<feature type="transmembrane region" description="Helical" evidence="2">
    <location>
        <begin position="43"/>
        <end position="66"/>
    </location>
</feature>
<keyword evidence="2" id="KW-0472">Membrane</keyword>
<keyword evidence="2" id="KW-1133">Transmembrane helix</keyword>
<organism evidence="3 4">
    <name type="scientific">Protaetiibacter intestinalis</name>
    <dbReference type="NCBI Taxonomy" id="2419774"/>
    <lineage>
        <taxon>Bacteria</taxon>
        <taxon>Bacillati</taxon>
        <taxon>Actinomycetota</taxon>
        <taxon>Actinomycetes</taxon>
        <taxon>Micrococcales</taxon>
        <taxon>Microbacteriaceae</taxon>
        <taxon>Protaetiibacter</taxon>
    </lineage>
</organism>
<gene>
    <name evidence="3" type="ORF">D7I47_05700</name>
</gene>